<keyword evidence="17" id="KW-1185">Reference proteome</keyword>
<dbReference type="InterPro" id="IPR011495">
    <property type="entry name" value="Sig_transdc_His_kin_sub2_dim/P"/>
</dbReference>
<dbReference type="Gene3D" id="3.30.450.20">
    <property type="entry name" value="PAS domain"/>
    <property type="match status" value="1"/>
</dbReference>
<feature type="transmembrane region" description="Helical" evidence="13">
    <location>
        <begin position="52"/>
        <end position="74"/>
    </location>
</feature>
<dbReference type="InterPro" id="IPR005467">
    <property type="entry name" value="His_kinase_dom"/>
</dbReference>
<evidence type="ECO:0000256" key="5">
    <source>
        <dbReference type="ARBA" id="ARBA00022553"/>
    </source>
</evidence>
<dbReference type="PANTHER" id="PTHR41523">
    <property type="entry name" value="TWO-COMPONENT SYSTEM SENSOR PROTEIN"/>
    <property type="match status" value="1"/>
</dbReference>
<keyword evidence="10" id="KW-0067">ATP-binding</keyword>
<dbReference type="Pfam" id="PF07568">
    <property type="entry name" value="HisKA_2"/>
    <property type="match status" value="1"/>
</dbReference>
<dbReference type="Proteomes" id="UP000297946">
    <property type="component" value="Unassembled WGS sequence"/>
</dbReference>
<evidence type="ECO:0000256" key="10">
    <source>
        <dbReference type="ARBA" id="ARBA00022840"/>
    </source>
</evidence>
<feature type="transmembrane region" description="Helical" evidence="13">
    <location>
        <begin position="207"/>
        <end position="225"/>
    </location>
</feature>
<feature type="domain" description="Histidine kinase" evidence="14">
    <location>
        <begin position="516"/>
        <end position="715"/>
    </location>
</feature>
<evidence type="ECO:0000256" key="6">
    <source>
        <dbReference type="ARBA" id="ARBA00022679"/>
    </source>
</evidence>
<dbReference type="SMART" id="SM00387">
    <property type="entry name" value="HATPase_c"/>
    <property type="match status" value="1"/>
</dbReference>
<evidence type="ECO:0000256" key="3">
    <source>
        <dbReference type="ARBA" id="ARBA00012438"/>
    </source>
</evidence>
<organism evidence="15 18">
    <name type="scientific">Leptospira langatensis</name>
    <dbReference type="NCBI Taxonomy" id="2484983"/>
    <lineage>
        <taxon>Bacteria</taxon>
        <taxon>Pseudomonadati</taxon>
        <taxon>Spirochaetota</taxon>
        <taxon>Spirochaetia</taxon>
        <taxon>Leptospirales</taxon>
        <taxon>Leptospiraceae</taxon>
        <taxon>Leptospira</taxon>
    </lineage>
</organism>
<dbReference type="InterPro" id="IPR007895">
    <property type="entry name" value="MASE1"/>
</dbReference>
<comment type="caution">
    <text evidence="15">The sequence shown here is derived from an EMBL/GenBank/DDBJ whole genome shotgun (WGS) entry which is preliminary data.</text>
</comment>
<dbReference type="GO" id="GO:0004673">
    <property type="term" value="F:protein histidine kinase activity"/>
    <property type="evidence" value="ECO:0007669"/>
    <property type="project" value="UniProtKB-EC"/>
</dbReference>
<keyword evidence="6" id="KW-0808">Transferase</keyword>
<evidence type="ECO:0000256" key="1">
    <source>
        <dbReference type="ARBA" id="ARBA00000085"/>
    </source>
</evidence>
<dbReference type="RefSeq" id="WP_135644149.1">
    <property type="nucleotide sequence ID" value="NZ_RQGC01000004.1"/>
</dbReference>
<evidence type="ECO:0000313" key="15">
    <source>
        <dbReference type="EMBL" id="TGK03014.1"/>
    </source>
</evidence>
<proteinExistence type="predicted"/>
<feature type="transmembrane region" description="Helical" evidence="13">
    <location>
        <begin position="258"/>
        <end position="280"/>
    </location>
</feature>
<dbReference type="InterPro" id="IPR036890">
    <property type="entry name" value="HATPase_C_sf"/>
</dbReference>
<evidence type="ECO:0000313" key="17">
    <source>
        <dbReference type="Proteomes" id="UP000297273"/>
    </source>
</evidence>
<feature type="transmembrane region" description="Helical" evidence="13">
    <location>
        <begin position="170"/>
        <end position="187"/>
    </location>
</feature>
<keyword evidence="12 13" id="KW-0472">Membrane</keyword>
<evidence type="ECO:0000256" key="7">
    <source>
        <dbReference type="ARBA" id="ARBA00022692"/>
    </source>
</evidence>
<evidence type="ECO:0000256" key="4">
    <source>
        <dbReference type="ARBA" id="ARBA00022475"/>
    </source>
</evidence>
<dbReference type="Pfam" id="PF02518">
    <property type="entry name" value="HATPase_c"/>
    <property type="match status" value="1"/>
</dbReference>
<feature type="transmembrane region" description="Helical" evidence="13">
    <location>
        <begin position="232"/>
        <end position="252"/>
    </location>
</feature>
<comment type="subcellular location">
    <subcellularLocation>
        <location evidence="2">Cell membrane</location>
        <topology evidence="2">Multi-pass membrane protein</topology>
    </subcellularLocation>
</comment>
<dbReference type="EMBL" id="RQGC01000004">
    <property type="protein sequence ID" value="TGL41770.1"/>
    <property type="molecule type" value="Genomic_DNA"/>
</dbReference>
<dbReference type="SUPFAM" id="SSF55874">
    <property type="entry name" value="ATPase domain of HSP90 chaperone/DNA topoisomerase II/histidine kinase"/>
    <property type="match status" value="1"/>
</dbReference>
<dbReference type="Pfam" id="PF05231">
    <property type="entry name" value="MASE1"/>
    <property type="match status" value="1"/>
</dbReference>
<evidence type="ECO:0000313" key="16">
    <source>
        <dbReference type="EMBL" id="TGL41770.1"/>
    </source>
</evidence>
<dbReference type="Gene3D" id="3.30.565.10">
    <property type="entry name" value="Histidine kinase-like ATPase, C-terminal domain"/>
    <property type="match status" value="1"/>
</dbReference>
<feature type="transmembrane region" description="Helical" evidence="13">
    <location>
        <begin position="15"/>
        <end position="32"/>
    </location>
</feature>
<keyword evidence="8" id="KW-0547">Nucleotide-binding</keyword>
<evidence type="ECO:0000256" key="11">
    <source>
        <dbReference type="ARBA" id="ARBA00022989"/>
    </source>
</evidence>
<dbReference type="OrthoDB" id="9816309at2"/>
<feature type="transmembrane region" description="Helical" evidence="13">
    <location>
        <begin position="287"/>
        <end position="308"/>
    </location>
</feature>
<dbReference type="EC" id="2.7.13.3" evidence="3"/>
<evidence type="ECO:0000256" key="13">
    <source>
        <dbReference type="SAM" id="Phobius"/>
    </source>
</evidence>
<dbReference type="GO" id="GO:0005886">
    <property type="term" value="C:plasma membrane"/>
    <property type="evidence" value="ECO:0007669"/>
    <property type="project" value="UniProtKB-SubCell"/>
</dbReference>
<reference evidence="17 18" key="2">
    <citation type="journal article" date="2019" name="PLoS Negl. Trop. Dis.">
        <title>Revisiting the worldwide diversity of Leptospira species in the environment.</title>
        <authorList>
            <person name="Vincent A.T."/>
            <person name="Schiettekatte O."/>
            <person name="Bourhy P."/>
            <person name="Veyrier F.J."/>
            <person name="Picardeau M."/>
        </authorList>
    </citation>
    <scope>NUCLEOTIDE SEQUENCE [LARGE SCALE GENOMIC DNA]</scope>
    <source>
        <strain evidence="17">201702690</strain>
        <strain evidence="15 18">SSW18</strain>
    </source>
</reference>
<evidence type="ECO:0000256" key="8">
    <source>
        <dbReference type="ARBA" id="ARBA00022741"/>
    </source>
</evidence>
<evidence type="ECO:0000256" key="9">
    <source>
        <dbReference type="ARBA" id="ARBA00022777"/>
    </source>
</evidence>
<protein>
    <recommendedName>
        <fullName evidence="3">histidine kinase</fullName>
        <ecNumber evidence="3">2.7.13.3</ecNumber>
    </recommendedName>
</protein>
<reference evidence="16" key="1">
    <citation type="submission" date="2018-10" db="EMBL/GenBank/DDBJ databases">
        <authorList>
            <person name="Vincent A.T."/>
            <person name="Schiettekatte O."/>
            <person name="Bourhy P."/>
            <person name="Veyrier F.J."/>
            <person name="Picardeau M."/>
        </authorList>
    </citation>
    <scope>NUCLEOTIDE SEQUENCE</scope>
    <source>
        <strain evidence="16">201702690</strain>
    </source>
</reference>
<evidence type="ECO:0000259" key="14">
    <source>
        <dbReference type="PROSITE" id="PS50109"/>
    </source>
</evidence>
<feature type="transmembrane region" description="Helical" evidence="13">
    <location>
        <begin position="137"/>
        <end position="158"/>
    </location>
</feature>
<gene>
    <name evidence="15" type="ORF">EHO57_06850</name>
    <name evidence="16" type="ORF">EHQ53_06015</name>
</gene>
<dbReference type="EMBL" id="RQER01000004">
    <property type="protein sequence ID" value="TGK03014.1"/>
    <property type="molecule type" value="Genomic_DNA"/>
</dbReference>
<keyword evidence="9 15" id="KW-0418">Kinase</keyword>
<dbReference type="PANTHER" id="PTHR41523:SF8">
    <property type="entry name" value="ETHYLENE RESPONSE SENSOR PROTEIN"/>
    <property type="match status" value="1"/>
</dbReference>
<evidence type="ECO:0000313" key="18">
    <source>
        <dbReference type="Proteomes" id="UP000297946"/>
    </source>
</evidence>
<comment type="catalytic activity">
    <reaction evidence="1">
        <text>ATP + protein L-histidine = ADP + protein N-phospho-L-histidine.</text>
        <dbReference type="EC" id="2.7.13.3"/>
    </reaction>
</comment>
<dbReference type="Proteomes" id="UP000297273">
    <property type="component" value="Unassembled WGS sequence"/>
</dbReference>
<evidence type="ECO:0000256" key="2">
    <source>
        <dbReference type="ARBA" id="ARBA00004651"/>
    </source>
</evidence>
<accession>A0A5F1ZTK5</accession>
<dbReference type="GO" id="GO:0005524">
    <property type="term" value="F:ATP binding"/>
    <property type="evidence" value="ECO:0007669"/>
    <property type="project" value="UniProtKB-KW"/>
</dbReference>
<evidence type="ECO:0000256" key="12">
    <source>
        <dbReference type="ARBA" id="ARBA00023136"/>
    </source>
</evidence>
<keyword evidence="4" id="KW-1003">Cell membrane</keyword>
<dbReference type="PROSITE" id="PS50109">
    <property type="entry name" value="HIS_KIN"/>
    <property type="match status" value="1"/>
</dbReference>
<keyword evidence="7 13" id="KW-0812">Transmembrane</keyword>
<keyword evidence="11 13" id="KW-1133">Transmembrane helix</keyword>
<dbReference type="InterPro" id="IPR003594">
    <property type="entry name" value="HATPase_dom"/>
</dbReference>
<keyword evidence="5" id="KW-0597">Phosphoprotein</keyword>
<feature type="transmembrane region" description="Helical" evidence="13">
    <location>
        <begin position="95"/>
        <end position="117"/>
    </location>
</feature>
<sequence length="715" mass="80397">MKTIRGLMLEQSKRILTSVAKICLVALVYFLLGKLGHSLSVFSDYASPIWPASGWSLVTTLLWGRISLPGIFLGSLIYNSHIKSEFLSHPEAWKFVSIAAIIALGSTVQAGLGAYLYRRFIPRLDLTQSTSSVVRFLWIETLVCMIAPTIANAGLFLAGVVDAHSILPTWIIWWMGDSLGVFVYFPFFLSWLGPNITQFRAHSWKESLGLVSFLLLLGGGIFYFFRVNEIPAYFPLSYLLIVVIALASLRFGGKESSLVMIVVSILAIVGTIKGNAYFFVPSKEVALLALQSFLSAVSIASLLVLAVVQERAVVEDELVQSHQDLEKLVAERTKELDQSYHFLGTSEAIYKGLFENVPIAIFECDYRGVKERLESLPKLTKWEFNRFLKTNQDFVSECYDSVRVIDANRESVRLFQAKSKEEVLSLAVEFFRKENQTSFRKLLFRLNFGTRILQTESVLYDSEGKPFEAAIRWSLAPEFEDTFSSVIITVVEITEKKQAERQLKASLKEKEVMLKEIHHRVKNNLQVISSLFSLQSEYENDPKIHDAFSESQNRIQTMALIHDELYQSNDLGNVEFSGYSKRLAEKIRAAYKIGGEVQLEIYSEIIHLEISLAIPLGLILNELLTNCLKYAFPKDFIPEGGRPIVQVRLKKNGNTVSMEVSDNGVGLSSELDQISTPSFGLTLVQVLTKQLKGKLDFSGSKGTGTNFQIRFDLPD</sequence>
<dbReference type="AlphaFoldDB" id="A0A5F1ZTK5"/>
<name>A0A5F1ZTK5_9LEPT</name>